<dbReference type="EMBL" id="FO082276">
    <property type="protein sequence ID" value="CCO15867.1"/>
    <property type="molecule type" value="Genomic_DNA"/>
</dbReference>
<organism evidence="10 11">
    <name type="scientific">Bathycoccus prasinos</name>
    <dbReference type="NCBI Taxonomy" id="41875"/>
    <lineage>
        <taxon>Eukaryota</taxon>
        <taxon>Viridiplantae</taxon>
        <taxon>Chlorophyta</taxon>
        <taxon>Mamiellophyceae</taxon>
        <taxon>Mamiellales</taxon>
        <taxon>Bathycoccaceae</taxon>
        <taxon>Bathycoccus</taxon>
    </lineage>
</organism>
<feature type="compositionally biased region" description="Basic and acidic residues" evidence="7">
    <location>
        <begin position="116"/>
        <end position="131"/>
    </location>
</feature>
<dbReference type="Proteomes" id="UP000198341">
    <property type="component" value="Chromosome 3"/>
</dbReference>
<dbReference type="InterPro" id="IPR008881">
    <property type="entry name" value="Trigger_fac_ribosome-bd_bac"/>
</dbReference>
<dbReference type="InterPro" id="IPR036611">
    <property type="entry name" value="Trigger_fac_ribosome-bd_sf"/>
</dbReference>
<dbReference type="PANTHER" id="PTHR30560:SF3">
    <property type="entry name" value="TRIGGER FACTOR-LIKE PROTEIN TIG, CHLOROPLASTIC"/>
    <property type="match status" value="1"/>
</dbReference>
<keyword evidence="4" id="KW-0697">Rotamase</keyword>
<protein>
    <recommendedName>
        <fullName evidence="3">peptidylprolyl isomerase</fullName>
        <ecNumber evidence="3">5.2.1.8</ecNumber>
    </recommendedName>
</protein>
<evidence type="ECO:0000256" key="7">
    <source>
        <dbReference type="SAM" id="MobiDB-lite"/>
    </source>
</evidence>
<keyword evidence="11" id="KW-1185">Reference proteome</keyword>
<dbReference type="GeneID" id="19016664"/>
<dbReference type="EC" id="5.2.1.8" evidence="3"/>
<dbReference type="RefSeq" id="XP_007514430.1">
    <property type="nucleotide sequence ID" value="XM_007514368.1"/>
</dbReference>
<evidence type="ECO:0000256" key="3">
    <source>
        <dbReference type="ARBA" id="ARBA00013194"/>
    </source>
</evidence>
<dbReference type="FunFam" id="3.10.50.40:FF:000001">
    <property type="entry name" value="Trigger factor"/>
    <property type="match status" value="1"/>
</dbReference>
<dbReference type="Pfam" id="PF05697">
    <property type="entry name" value="Trigger_N"/>
    <property type="match status" value="1"/>
</dbReference>
<proteinExistence type="inferred from homology"/>
<evidence type="ECO:0000256" key="6">
    <source>
        <dbReference type="ARBA" id="ARBA00023235"/>
    </source>
</evidence>
<evidence type="ECO:0000256" key="5">
    <source>
        <dbReference type="ARBA" id="ARBA00023186"/>
    </source>
</evidence>
<dbReference type="InterPro" id="IPR005215">
    <property type="entry name" value="Trig_fac"/>
</dbReference>
<evidence type="ECO:0000256" key="2">
    <source>
        <dbReference type="ARBA" id="ARBA00005464"/>
    </source>
</evidence>
<dbReference type="Gene3D" id="3.10.50.40">
    <property type="match status" value="1"/>
</dbReference>
<dbReference type="Pfam" id="PF05698">
    <property type="entry name" value="Trigger_C"/>
    <property type="match status" value="1"/>
</dbReference>
<feature type="domain" description="Trigger factor C-terminal" evidence="9">
    <location>
        <begin position="365"/>
        <end position="522"/>
    </location>
</feature>
<dbReference type="GO" id="GO:0043022">
    <property type="term" value="F:ribosome binding"/>
    <property type="evidence" value="ECO:0007669"/>
    <property type="project" value="TreeGrafter"/>
</dbReference>
<dbReference type="SUPFAM" id="SSF102735">
    <property type="entry name" value="Trigger factor ribosome-binding domain"/>
    <property type="match status" value="1"/>
</dbReference>
<dbReference type="AlphaFoldDB" id="K8ECU3"/>
<dbReference type="Gene3D" id="3.30.70.1050">
    <property type="entry name" value="Trigger factor ribosome-binding domain"/>
    <property type="match status" value="1"/>
</dbReference>
<evidence type="ECO:0000259" key="9">
    <source>
        <dbReference type="Pfam" id="PF05698"/>
    </source>
</evidence>
<dbReference type="SUPFAM" id="SSF109998">
    <property type="entry name" value="Triger factor/SurA peptide-binding domain-like"/>
    <property type="match status" value="1"/>
</dbReference>
<feature type="region of interest" description="Disordered" evidence="7">
    <location>
        <begin position="18"/>
        <end position="49"/>
    </location>
</feature>
<dbReference type="GO" id="GO:0003755">
    <property type="term" value="F:peptidyl-prolyl cis-trans isomerase activity"/>
    <property type="evidence" value="ECO:0007669"/>
    <property type="project" value="UniProtKB-KW"/>
</dbReference>
<comment type="similarity">
    <text evidence="2">Belongs to the FKBP-type PPIase family. Tig subfamily.</text>
</comment>
<dbReference type="SUPFAM" id="SSF54534">
    <property type="entry name" value="FKBP-like"/>
    <property type="match status" value="1"/>
</dbReference>
<sequence>MFASENVLLKRGFVVAAQNTSSSSSRRTNARVHVKRHPRRRQSHKNERSSKTLVVTNMAKPPSNSAVSNIRVEKSEVKPGCVVELSVAVPMDVLAISYENAIDEAVAQAEIPGFEAPKKKDGSRKKSDTKRPPMNMLLKAVGKDTFLQLCIEDTLQNTLPQAMQFVAKEAIQDSETIATTPRQLAEAFGGPECTPSKELEYVIKICVQPTVQWTKNIDSLEATYVSPGNDETDKRDAETLFENRLRDLATMRVIADRGLEEGDVAVIDINAMDTSGNSLPGIETKDFRLDTATTDLKLPGLMEQIVGIKTGEEKDFNLSFPEDWSVKSVAGKTAMFTVKVNELFSREMPTLSDDIAEDIFTGSKTVDEAKAQILEAQKMSREVEEKIVKDEAVLDALAAACSCEIPESVLREQSENMFGEHLTQMQMEGKMSMKAIQALASEKNMNKFVTERAEEIKLICRRTIACEALFTEKNMVITQGELSDELKNQVKDLEAQGIEYDEERMIQNARAALEAAKTIQWLRDNVKLTELPPLERSSA</sequence>
<evidence type="ECO:0000313" key="11">
    <source>
        <dbReference type="Proteomes" id="UP000198341"/>
    </source>
</evidence>
<evidence type="ECO:0000259" key="8">
    <source>
        <dbReference type="Pfam" id="PF05697"/>
    </source>
</evidence>
<keyword evidence="5" id="KW-0143">Chaperone</keyword>
<dbReference type="Gene3D" id="1.10.3120.10">
    <property type="entry name" value="Trigger factor, C-terminal domain"/>
    <property type="match status" value="1"/>
</dbReference>
<comment type="catalytic activity">
    <reaction evidence="1">
        <text>[protein]-peptidylproline (omega=180) = [protein]-peptidylproline (omega=0)</text>
        <dbReference type="Rhea" id="RHEA:16237"/>
        <dbReference type="Rhea" id="RHEA-COMP:10747"/>
        <dbReference type="Rhea" id="RHEA-COMP:10748"/>
        <dbReference type="ChEBI" id="CHEBI:83833"/>
        <dbReference type="ChEBI" id="CHEBI:83834"/>
        <dbReference type="EC" id="5.2.1.8"/>
    </reaction>
</comment>
<dbReference type="InterPro" id="IPR037041">
    <property type="entry name" value="Trigger_fac_C_sf"/>
</dbReference>
<dbReference type="OrthoDB" id="3366at2759"/>
<dbReference type="GO" id="GO:0015031">
    <property type="term" value="P:protein transport"/>
    <property type="evidence" value="ECO:0007669"/>
    <property type="project" value="InterPro"/>
</dbReference>
<dbReference type="KEGG" id="bpg:Bathy03g01260"/>
<dbReference type="GO" id="GO:0044183">
    <property type="term" value="F:protein folding chaperone"/>
    <property type="evidence" value="ECO:0007669"/>
    <property type="project" value="TreeGrafter"/>
</dbReference>
<feature type="region of interest" description="Disordered" evidence="7">
    <location>
        <begin position="113"/>
        <end position="133"/>
    </location>
</feature>
<dbReference type="InterPro" id="IPR008880">
    <property type="entry name" value="Trigger_fac_C"/>
</dbReference>
<evidence type="ECO:0000313" key="10">
    <source>
        <dbReference type="EMBL" id="CCO15867.1"/>
    </source>
</evidence>
<name>K8ECU3_9CHLO</name>
<evidence type="ECO:0000256" key="4">
    <source>
        <dbReference type="ARBA" id="ARBA00023110"/>
    </source>
</evidence>
<keyword evidence="6" id="KW-0413">Isomerase</keyword>
<feature type="compositionally biased region" description="Basic residues" evidence="7">
    <location>
        <begin position="28"/>
        <end position="43"/>
    </location>
</feature>
<accession>K8ECU3</accession>
<dbReference type="STRING" id="41875.K8ECU3"/>
<dbReference type="eggNOG" id="ENOG502QUET">
    <property type="taxonomic scope" value="Eukaryota"/>
</dbReference>
<dbReference type="GO" id="GO:0043335">
    <property type="term" value="P:protein unfolding"/>
    <property type="evidence" value="ECO:0007669"/>
    <property type="project" value="TreeGrafter"/>
</dbReference>
<gene>
    <name evidence="10" type="ORF">Bathy03g01260</name>
</gene>
<dbReference type="PANTHER" id="PTHR30560">
    <property type="entry name" value="TRIGGER FACTOR CHAPERONE AND PEPTIDYL-PROLYL CIS/TRANS ISOMERASE"/>
    <property type="match status" value="1"/>
</dbReference>
<evidence type="ECO:0000256" key="1">
    <source>
        <dbReference type="ARBA" id="ARBA00000971"/>
    </source>
</evidence>
<dbReference type="InterPro" id="IPR027304">
    <property type="entry name" value="Trigger_fact/SurA_dom_sf"/>
</dbReference>
<dbReference type="InterPro" id="IPR046357">
    <property type="entry name" value="PPIase_dom_sf"/>
</dbReference>
<dbReference type="GO" id="GO:0051083">
    <property type="term" value="P:'de novo' cotranslational protein folding"/>
    <property type="evidence" value="ECO:0007669"/>
    <property type="project" value="TreeGrafter"/>
</dbReference>
<reference evidence="10 11" key="1">
    <citation type="submission" date="2011-10" db="EMBL/GenBank/DDBJ databases">
        <authorList>
            <person name="Genoscope - CEA"/>
        </authorList>
    </citation>
    <scope>NUCLEOTIDE SEQUENCE [LARGE SCALE GENOMIC DNA]</scope>
    <source>
        <strain evidence="10 11">RCC 1105</strain>
    </source>
</reference>
<feature type="domain" description="Trigger factor ribosome-binding bacterial" evidence="8">
    <location>
        <begin position="76"/>
        <end position="225"/>
    </location>
</feature>